<comment type="caution">
    <text evidence="3">The sequence shown here is derived from an EMBL/GenBank/DDBJ whole genome shotgun (WGS) entry which is preliminary data.</text>
</comment>
<organism evidence="3 4">
    <name type="scientific">Coprinellus micaceus</name>
    <name type="common">Glistening ink-cap mushroom</name>
    <name type="synonym">Coprinus micaceus</name>
    <dbReference type="NCBI Taxonomy" id="71717"/>
    <lineage>
        <taxon>Eukaryota</taxon>
        <taxon>Fungi</taxon>
        <taxon>Dikarya</taxon>
        <taxon>Basidiomycota</taxon>
        <taxon>Agaricomycotina</taxon>
        <taxon>Agaricomycetes</taxon>
        <taxon>Agaricomycetidae</taxon>
        <taxon>Agaricales</taxon>
        <taxon>Agaricineae</taxon>
        <taxon>Psathyrellaceae</taxon>
        <taxon>Coprinellus</taxon>
    </lineage>
</organism>
<keyword evidence="4" id="KW-1185">Reference proteome</keyword>
<proteinExistence type="predicted"/>
<keyword evidence="2" id="KW-0472">Membrane</keyword>
<feature type="region of interest" description="Disordered" evidence="1">
    <location>
        <begin position="146"/>
        <end position="170"/>
    </location>
</feature>
<dbReference type="AlphaFoldDB" id="A0A4Y7TPF1"/>
<accession>A0A4Y7TPF1</accession>
<protein>
    <submittedName>
        <fullName evidence="3">Uncharacterized protein</fullName>
    </submittedName>
</protein>
<feature type="region of interest" description="Disordered" evidence="1">
    <location>
        <begin position="52"/>
        <end position="89"/>
    </location>
</feature>
<dbReference type="Proteomes" id="UP000298030">
    <property type="component" value="Unassembled WGS sequence"/>
</dbReference>
<feature type="transmembrane region" description="Helical" evidence="2">
    <location>
        <begin position="98"/>
        <end position="120"/>
    </location>
</feature>
<evidence type="ECO:0000256" key="2">
    <source>
        <dbReference type="SAM" id="Phobius"/>
    </source>
</evidence>
<sequence length="170" mass="17909">MDGLVEKMLQEIQCNPKAMTEDVASVLPAWAHLDVMGPDTFNLTLARSLAGVDPSSPQPSSASITSSETSKSTPSRPGSPGETEASETRGSVRNLGTLVGIVVGCVAFFIALLTISLFLVRRRRKREEAALHDRALIVGGAGHIAQPQQDGSDMVTHGGRPVHAEPGTDL</sequence>
<evidence type="ECO:0000313" key="4">
    <source>
        <dbReference type="Proteomes" id="UP000298030"/>
    </source>
</evidence>
<keyword evidence="2" id="KW-1133">Transmembrane helix</keyword>
<feature type="compositionally biased region" description="Low complexity" evidence="1">
    <location>
        <begin position="54"/>
        <end position="76"/>
    </location>
</feature>
<name>A0A4Y7TPF1_COPMI</name>
<reference evidence="3 4" key="1">
    <citation type="journal article" date="2019" name="Nat. Ecol. Evol.">
        <title>Megaphylogeny resolves global patterns of mushroom evolution.</title>
        <authorList>
            <person name="Varga T."/>
            <person name="Krizsan K."/>
            <person name="Foldi C."/>
            <person name="Dima B."/>
            <person name="Sanchez-Garcia M."/>
            <person name="Sanchez-Ramirez S."/>
            <person name="Szollosi G.J."/>
            <person name="Szarkandi J.G."/>
            <person name="Papp V."/>
            <person name="Albert L."/>
            <person name="Andreopoulos W."/>
            <person name="Angelini C."/>
            <person name="Antonin V."/>
            <person name="Barry K.W."/>
            <person name="Bougher N.L."/>
            <person name="Buchanan P."/>
            <person name="Buyck B."/>
            <person name="Bense V."/>
            <person name="Catcheside P."/>
            <person name="Chovatia M."/>
            <person name="Cooper J."/>
            <person name="Damon W."/>
            <person name="Desjardin D."/>
            <person name="Finy P."/>
            <person name="Geml J."/>
            <person name="Haridas S."/>
            <person name="Hughes K."/>
            <person name="Justo A."/>
            <person name="Karasinski D."/>
            <person name="Kautmanova I."/>
            <person name="Kiss B."/>
            <person name="Kocsube S."/>
            <person name="Kotiranta H."/>
            <person name="LaButti K.M."/>
            <person name="Lechner B.E."/>
            <person name="Liimatainen K."/>
            <person name="Lipzen A."/>
            <person name="Lukacs Z."/>
            <person name="Mihaltcheva S."/>
            <person name="Morgado L.N."/>
            <person name="Niskanen T."/>
            <person name="Noordeloos M.E."/>
            <person name="Ohm R.A."/>
            <person name="Ortiz-Santana B."/>
            <person name="Ovrebo C."/>
            <person name="Racz N."/>
            <person name="Riley R."/>
            <person name="Savchenko A."/>
            <person name="Shiryaev A."/>
            <person name="Soop K."/>
            <person name="Spirin V."/>
            <person name="Szebenyi C."/>
            <person name="Tomsovsky M."/>
            <person name="Tulloss R.E."/>
            <person name="Uehling J."/>
            <person name="Grigoriev I.V."/>
            <person name="Vagvolgyi C."/>
            <person name="Papp T."/>
            <person name="Martin F.M."/>
            <person name="Miettinen O."/>
            <person name="Hibbett D.S."/>
            <person name="Nagy L.G."/>
        </authorList>
    </citation>
    <scope>NUCLEOTIDE SEQUENCE [LARGE SCALE GENOMIC DNA]</scope>
    <source>
        <strain evidence="3 4">FP101781</strain>
    </source>
</reference>
<keyword evidence="2" id="KW-0812">Transmembrane</keyword>
<gene>
    <name evidence="3" type="ORF">FA13DRAFT_1224843</name>
</gene>
<dbReference type="EMBL" id="QPFP01000006">
    <property type="protein sequence ID" value="TEB36067.1"/>
    <property type="molecule type" value="Genomic_DNA"/>
</dbReference>
<evidence type="ECO:0000256" key="1">
    <source>
        <dbReference type="SAM" id="MobiDB-lite"/>
    </source>
</evidence>
<evidence type="ECO:0000313" key="3">
    <source>
        <dbReference type="EMBL" id="TEB36067.1"/>
    </source>
</evidence>